<organism evidence="1 2">
    <name type="scientific">Lonchura striata</name>
    <name type="common">white-rumped munia</name>
    <dbReference type="NCBI Taxonomy" id="40157"/>
    <lineage>
        <taxon>Eukaryota</taxon>
        <taxon>Metazoa</taxon>
        <taxon>Chordata</taxon>
        <taxon>Craniata</taxon>
        <taxon>Vertebrata</taxon>
        <taxon>Euteleostomi</taxon>
        <taxon>Archelosauria</taxon>
        <taxon>Archosauria</taxon>
        <taxon>Dinosauria</taxon>
        <taxon>Saurischia</taxon>
        <taxon>Theropoda</taxon>
        <taxon>Coelurosauria</taxon>
        <taxon>Aves</taxon>
        <taxon>Neognathae</taxon>
        <taxon>Neoaves</taxon>
        <taxon>Telluraves</taxon>
        <taxon>Australaves</taxon>
        <taxon>Passeriformes</taxon>
        <taxon>Passeroidea</taxon>
        <taxon>Estrildidae</taxon>
        <taxon>Estrildinae</taxon>
        <taxon>Lonchura</taxon>
    </lineage>
</organism>
<name>A0A218VC73_9PASE</name>
<dbReference type="EMBL" id="MUZQ01000011">
    <property type="protein sequence ID" value="OWK63573.1"/>
    <property type="molecule type" value="Genomic_DNA"/>
</dbReference>
<protein>
    <submittedName>
        <fullName evidence="1">Uncharacterized protein</fullName>
    </submittedName>
</protein>
<comment type="caution">
    <text evidence="1">The sequence shown here is derived from an EMBL/GenBank/DDBJ whole genome shotgun (WGS) entry which is preliminary data.</text>
</comment>
<gene>
    <name evidence="1" type="ORF">RLOC_00009683</name>
</gene>
<accession>A0A218VC73</accession>
<proteinExistence type="predicted"/>
<reference evidence="1 2" key="1">
    <citation type="submission" date="2017-05" db="EMBL/GenBank/DDBJ databases">
        <title>Genome of assembly of the Bengalese finch, Lonchura striata domestica.</title>
        <authorList>
            <person name="Colquitt B.M."/>
            <person name="Brainard M.S."/>
        </authorList>
    </citation>
    <scope>NUCLEOTIDE SEQUENCE [LARGE SCALE GENOMIC DNA]</scope>
    <source>
        <strain evidence="1">White83orange57</strain>
    </source>
</reference>
<dbReference type="AlphaFoldDB" id="A0A218VC73"/>
<evidence type="ECO:0000313" key="1">
    <source>
        <dbReference type="EMBL" id="OWK63573.1"/>
    </source>
</evidence>
<evidence type="ECO:0000313" key="2">
    <source>
        <dbReference type="Proteomes" id="UP000197619"/>
    </source>
</evidence>
<sequence>MGAPPPRCPLSPQTPMCCAGQSPRGPGRSWAWLGCGWSRLCAAPSPRPACPAWRHECAWPCHLPPAPPPSPGSLCSRALLGQRTAVMGDSGHQRLGPAHPGPTLLGCCCSLGMRTPHPAVWPWRSGHPWAPLCAAKPWVG</sequence>
<dbReference type="Proteomes" id="UP000197619">
    <property type="component" value="Unassembled WGS sequence"/>
</dbReference>
<keyword evidence="2" id="KW-1185">Reference proteome</keyword>